<reference evidence="1" key="1">
    <citation type="submission" date="2018-02" db="EMBL/GenBank/DDBJ databases">
        <title>Rhizophora mucronata_Transcriptome.</title>
        <authorList>
            <person name="Meera S.P."/>
            <person name="Sreeshan A."/>
            <person name="Augustine A."/>
        </authorList>
    </citation>
    <scope>NUCLEOTIDE SEQUENCE</scope>
    <source>
        <tissue evidence="1">Leaf</tissue>
    </source>
</reference>
<dbReference type="AlphaFoldDB" id="A0A2P2JJ53"/>
<accession>A0A2P2JJ53</accession>
<dbReference type="EMBL" id="GGEC01013008">
    <property type="protein sequence ID" value="MBW93491.1"/>
    <property type="molecule type" value="Transcribed_RNA"/>
</dbReference>
<proteinExistence type="predicted"/>
<protein>
    <submittedName>
        <fullName evidence="1">Topless-related protein 3-like</fullName>
    </submittedName>
</protein>
<sequence>MVHGLQECVSPPGNGCSYLPLICAIWELKGLKSMITNAYLTRRVQYFSHLCG</sequence>
<organism evidence="1">
    <name type="scientific">Rhizophora mucronata</name>
    <name type="common">Asiatic mangrove</name>
    <dbReference type="NCBI Taxonomy" id="61149"/>
    <lineage>
        <taxon>Eukaryota</taxon>
        <taxon>Viridiplantae</taxon>
        <taxon>Streptophyta</taxon>
        <taxon>Embryophyta</taxon>
        <taxon>Tracheophyta</taxon>
        <taxon>Spermatophyta</taxon>
        <taxon>Magnoliopsida</taxon>
        <taxon>eudicotyledons</taxon>
        <taxon>Gunneridae</taxon>
        <taxon>Pentapetalae</taxon>
        <taxon>rosids</taxon>
        <taxon>fabids</taxon>
        <taxon>Malpighiales</taxon>
        <taxon>Rhizophoraceae</taxon>
        <taxon>Rhizophora</taxon>
    </lineage>
</organism>
<evidence type="ECO:0000313" key="1">
    <source>
        <dbReference type="EMBL" id="MBW93491.1"/>
    </source>
</evidence>
<name>A0A2P2JJ53_RHIMU</name>